<evidence type="ECO:0000313" key="3">
    <source>
        <dbReference type="EMBL" id="NEZ57637.1"/>
    </source>
</evidence>
<dbReference type="SUPFAM" id="SSF53850">
    <property type="entry name" value="Periplasmic binding protein-like II"/>
    <property type="match status" value="1"/>
</dbReference>
<feature type="transmembrane region" description="Helical" evidence="1">
    <location>
        <begin position="416"/>
        <end position="436"/>
    </location>
</feature>
<dbReference type="SUPFAM" id="SSF56112">
    <property type="entry name" value="Protein kinase-like (PK-like)"/>
    <property type="match status" value="1"/>
</dbReference>
<dbReference type="AlphaFoldDB" id="A0A6M0RMW3"/>
<name>A0A6M0RMW3_9CYAN</name>
<organism evidence="3 4">
    <name type="scientific">Adonisia turfae CCMR0081</name>
    <dbReference type="NCBI Taxonomy" id="2292702"/>
    <lineage>
        <taxon>Bacteria</taxon>
        <taxon>Bacillati</taxon>
        <taxon>Cyanobacteriota</taxon>
        <taxon>Adonisia</taxon>
        <taxon>Adonisia turfae</taxon>
    </lineage>
</organism>
<dbReference type="PROSITE" id="PS50011">
    <property type="entry name" value="PROTEIN_KINASE_DOM"/>
    <property type="match status" value="1"/>
</dbReference>
<evidence type="ECO:0000313" key="4">
    <source>
        <dbReference type="Proteomes" id="UP000481033"/>
    </source>
</evidence>
<keyword evidence="4" id="KW-1185">Reference proteome</keyword>
<dbReference type="EMBL" id="QXHD01000004">
    <property type="protein sequence ID" value="NEZ57637.1"/>
    <property type="molecule type" value="Genomic_DNA"/>
</dbReference>
<dbReference type="InterPro" id="IPR000719">
    <property type="entry name" value="Prot_kinase_dom"/>
</dbReference>
<reference evidence="3 4" key="1">
    <citation type="journal article" date="2020" name="Microb. Ecol.">
        <title>Ecogenomics of the Marine Benthic Filamentous Cyanobacterium Adonisia.</title>
        <authorList>
            <person name="Walter J.M."/>
            <person name="Coutinho F.H."/>
            <person name="Leomil L."/>
            <person name="Hargreaves P.I."/>
            <person name="Campeao M.E."/>
            <person name="Vieira V.V."/>
            <person name="Silva B.S."/>
            <person name="Fistarol G.O."/>
            <person name="Salomon P.S."/>
            <person name="Sawabe T."/>
            <person name="Mino S."/>
            <person name="Hosokawa M."/>
            <person name="Miyashita H."/>
            <person name="Maruyama F."/>
            <person name="van Verk M.C."/>
            <person name="Dutilh B.E."/>
            <person name="Thompson C.C."/>
            <person name="Thompson F.L."/>
        </authorList>
    </citation>
    <scope>NUCLEOTIDE SEQUENCE [LARGE SCALE GENOMIC DNA]</scope>
    <source>
        <strain evidence="3 4">CCMR0081</strain>
    </source>
</reference>
<dbReference type="PANTHER" id="PTHR30570:SF1">
    <property type="entry name" value="PHOSPHATE-BINDING PROTEIN PSTS"/>
    <property type="match status" value="1"/>
</dbReference>
<accession>A0A6M0RMW3</accession>
<proteinExistence type="predicted"/>
<feature type="domain" description="Protein kinase" evidence="2">
    <location>
        <begin position="120"/>
        <end position="422"/>
    </location>
</feature>
<dbReference type="Gene3D" id="3.40.190.10">
    <property type="entry name" value="Periplasmic binding protein-like II"/>
    <property type="match status" value="2"/>
</dbReference>
<comment type="caution">
    <text evidence="3">The sequence shown here is derived from an EMBL/GenBank/DDBJ whole genome shotgun (WGS) entry which is preliminary data.</text>
</comment>
<dbReference type="InterPro" id="IPR050811">
    <property type="entry name" value="Phosphate_ABC_transporter"/>
</dbReference>
<dbReference type="Gene3D" id="1.10.510.10">
    <property type="entry name" value="Transferase(Phosphotransferase) domain 1"/>
    <property type="match status" value="1"/>
</dbReference>
<dbReference type="PANTHER" id="PTHR30570">
    <property type="entry name" value="PERIPLASMIC PHOSPHATE BINDING COMPONENT OF PHOSPHATE ABC TRANSPORTER"/>
    <property type="match status" value="1"/>
</dbReference>
<sequence>MILNPVATTILRRHLRRLPLSQRISQYQSLMTVSWLQTALEQIKPEVLPEEPLPENVKIQDTIQPLPPYYRQYRCTQGDPLTCQEHISQPGEPTSLICTQCYFPAWLAPKQHLIGKRGEYEIIKPLGRRGISRLYEGINLDTEDPIIIQEFLLPSRYFNQEEQRNYQEQFLGLAGITLADGRSQDIRIVDPFDTIVDQSGDRCYLITLGFNRTATLNEYCARHGPFNDSMVRDLLNQALQTLIFLHQQRFAVPTGQAQQGVIHGNLNLNSLLWAANTNDSPPQGFVYLTDFHIWTNLFDPASLERGDLGAQDELSIQDDLQSLGKVAFWILHGTTVDDHGYPLNPRLNRHWPKSVDKELKQFICQLIGIESTFESAEIARNELLKLPPKPAINQIEKRAAEILPTQKPWYRRVMPWPLLSFLALAALGGLVWWFLWRSQRAQVAQRVPSPCCLKDVDGIPSGEYTYAIPDSAYWQPLFQPTPNSQDRTTIIDNTPGLLDQITQQQSKLSFKRYHPKNDDETNLANTSIDDAITAVRTDQADFAIVPMLAKLPIDVTATIIAYDSLVPIVAFSYSKRDDSLPTALRGKMTIAELEKLYTNEINNWDKLSPVNLAVKRYWPDDKTNQEIFQQLFVADRENGPEANALINKSQSAAETLPMLPMFRRILQDFESNDTGSIAIAPLSQVFGQCAVYPLAFEKNRQATAPLIFDTGAVVTPESDLCDRKGSYFPHEHVIRERTYPLAYPLAIVYPLDNTRSAIGKSLAKLLLTQESQTYLTASGMVSVYPQQKSITSTFR</sequence>
<dbReference type="Proteomes" id="UP000481033">
    <property type="component" value="Unassembled WGS sequence"/>
</dbReference>
<keyword evidence="1" id="KW-1133">Transmembrane helix</keyword>
<keyword evidence="1" id="KW-0472">Membrane</keyword>
<evidence type="ECO:0000256" key="1">
    <source>
        <dbReference type="SAM" id="Phobius"/>
    </source>
</evidence>
<protein>
    <recommendedName>
        <fullName evidence="2">Protein kinase domain-containing protein</fullName>
    </recommendedName>
</protein>
<evidence type="ECO:0000259" key="2">
    <source>
        <dbReference type="PROSITE" id="PS50011"/>
    </source>
</evidence>
<dbReference type="InterPro" id="IPR011009">
    <property type="entry name" value="Kinase-like_dom_sf"/>
</dbReference>
<dbReference type="RefSeq" id="WP_163699760.1">
    <property type="nucleotide sequence ID" value="NZ_QXHD01000004.1"/>
</dbReference>
<dbReference type="GO" id="GO:0004672">
    <property type="term" value="F:protein kinase activity"/>
    <property type="evidence" value="ECO:0007669"/>
    <property type="project" value="InterPro"/>
</dbReference>
<keyword evidence="1" id="KW-0812">Transmembrane</keyword>
<gene>
    <name evidence="3" type="ORF">DXZ20_18610</name>
</gene>
<dbReference type="GO" id="GO:0005524">
    <property type="term" value="F:ATP binding"/>
    <property type="evidence" value="ECO:0007669"/>
    <property type="project" value="InterPro"/>
</dbReference>